<gene>
    <name evidence="1" type="ORF">METZ01_LOCUS203160</name>
</gene>
<dbReference type="AlphaFoldDB" id="A0A382EHP0"/>
<protein>
    <submittedName>
        <fullName evidence="1">Uncharacterized protein</fullName>
    </submittedName>
</protein>
<sequence>MIDPALFSSEYSRPVASVAQLVE</sequence>
<reference evidence="1" key="1">
    <citation type="submission" date="2018-05" db="EMBL/GenBank/DDBJ databases">
        <authorList>
            <person name="Lanie J.A."/>
            <person name="Ng W.-L."/>
            <person name="Kazmierczak K.M."/>
            <person name="Andrzejewski T.M."/>
            <person name="Davidsen T.M."/>
            <person name="Wayne K.J."/>
            <person name="Tettelin H."/>
            <person name="Glass J.I."/>
            <person name="Rusch D."/>
            <person name="Podicherti R."/>
            <person name="Tsui H.-C.T."/>
            <person name="Winkler M.E."/>
        </authorList>
    </citation>
    <scope>NUCLEOTIDE SEQUENCE</scope>
</reference>
<feature type="non-terminal residue" evidence="1">
    <location>
        <position position="23"/>
    </location>
</feature>
<evidence type="ECO:0000313" key="1">
    <source>
        <dbReference type="EMBL" id="SVB50306.1"/>
    </source>
</evidence>
<proteinExistence type="predicted"/>
<dbReference type="EMBL" id="UINC01044618">
    <property type="protein sequence ID" value="SVB50306.1"/>
    <property type="molecule type" value="Genomic_DNA"/>
</dbReference>
<accession>A0A382EHP0</accession>
<name>A0A382EHP0_9ZZZZ</name>
<organism evidence="1">
    <name type="scientific">marine metagenome</name>
    <dbReference type="NCBI Taxonomy" id="408172"/>
    <lineage>
        <taxon>unclassified sequences</taxon>
        <taxon>metagenomes</taxon>
        <taxon>ecological metagenomes</taxon>
    </lineage>
</organism>